<protein>
    <submittedName>
        <fullName evidence="2">N-acetyltransferase domain-containing protein</fullName>
    </submittedName>
</protein>
<dbReference type="GO" id="GO:0008999">
    <property type="term" value="F:protein-N-terminal-alanine acetyltransferase activity"/>
    <property type="evidence" value="ECO:0007669"/>
    <property type="project" value="TreeGrafter"/>
</dbReference>
<dbReference type="GO" id="GO:1990189">
    <property type="term" value="F:protein N-terminal-serine acetyltransferase activity"/>
    <property type="evidence" value="ECO:0007669"/>
    <property type="project" value="TreeGrafter"/>
</dbReference>
<dbReference type="Proteomes" id="UP000887566">
    <property type="component" value="Unplaced"/>
</dbReference>
<dbReference type="SUPFAM" id="SSF55729">
    <property type="entry name" value="Acyl-CoA N-acyltransferases (Nat)"/>
    <property type="match status" value="1"/>
</dbReference>
<evidence type="ECO:0000313" key="1">
    <source>
        <dbReference type="Proteomes" id="UP000887566"/>
    </source>
</evidence>
<proteinExistence type="predicted"/>
<reference evidence="2" key="1">
    <citation type="submission" date="2022-11" db="UniProtKB">
        <authorList>
            <consortium name="WormBaseParasite"/>
        </authorList>
    </citation>
    <scope>IDENTIFICATION</scope>
</reference>
<name>A0A914XPU1_9BILA</name>
<dbReference type="AlphaFoldDB" id="A0A914XPU1"/>
<organism evidence="1 2">
    <name type="scientific">Plectus sambesii</name>
    <dbReference type="NCBI Taxonomy" id="2011161"/>
    <lineage>
        <taxon>Eukaryota</taxon>
        <taxon>Metazoa</taxon>
        <taxon>Ecdysozoa</taxon>
        <taxon>Nematoda</taxon>
        <taxon>Chromadorea</taxon>
        <taxon>Plectida</taxon>
        <taxon>Plectina</taxon>
        <taxon>Plectoidea</taxon>
        <taxon>Plectidae</taxon>
        <taxon>Plectus</taxon>
    </lineage>
</organism>
<dbReference type="InterPro" id="IPR016181">
    <property type="entry name" value="Acyl_CoA_acyltransferase"/>
</dbReference>
<dbReference type="WBParaSite" id="PSAMB.scaffold895size39096.g9439.t1">
    <property type="protein sequence ID" value="PSAMB.scaffold895size39096.g9439.t1"/>
    <property type="gene ID" value="PSAMB.scaffold895size39096.g9439"/>
</dbReference>
<dbReference type="Gene3D" id="3.40.630.30">
    <property type="match status" value="1"/>
</dbReference>
<dbReference type="InterPro" id="IPR051908">
    <property type="entry name" value="Ribosomal_N-acetyltransferase"/>
</dbReference>
<accession>A0A914XPU1</accession>
<keyword evidence="1" id="KW-1185">Reference proteome</keyword>
<dbReference type="FunFam" id="3.40.630.30:FF:000047">
    <property type="entry name" value="Acetyltransferase, GNAT family"/>
    <property type="match status" value="1"/>
</dbReference>
<dbReference type="GO" id="GO:0005737">
    <property type="term" value="C:cytoplasm"/>
    <property type="evidence" value="ECO:0007669"/>
    <property type="project" value="TreeGrafter"/>
</dbReference>
<evidence type="ECO:0000313" key="2">
    <source>
        <dbReference type="WBParaSite" id="PSAMB.scaffold895size39096.g9439.t1"/>
    </source>
</evidence>
<dbReference type="PANTHER" id="PTHR43441:SF2">
    <property type="entry name" value="FAMILY ACETYLTRANSFERASE, PUTATIVE (AFU_ORTHOLOGUE AFUA_7G00850)-RELATED"/>
    <property type="match status" value="1"/>
</dbReference>
<sequence>MSTESLLKDLKNWKGSRAPDHRVLEGRFVRLEPLNVAQHGDQLWQEFTGPESDPKLFDYTLSGPFEQRADFDIFLQSKASSIDPLCYAITDLASGRAQGISAFLRINQTHGTIEIGHLYFGASMQRSAKSTETLFLLAEEAFALGNRRLEWKCNSENFRSKNAALRFGFTFEGIHRQEYVAKGRNRDNAWLSILDREWSVLQKACISWLSPGNFDSNGQQIKSLKQLLT</sequence>
<dbReference type="PANTHER" id="PTHR43441">
    <property type="entry name" value="RIBOSOMAL-PROTEIN-SERINE ACETYLTRANSFERASE"/>
    <property type="match status" value="1"/>
</dbReference>